<dbReference type="EMBL" id="OW240913">
    <property type="protein sequence ID" value="CAH2251034.1"/>
    <property type="molecule type" value="Genomic_DNA"/>
</dbReference>
<protein>
    <submittedName>
        <fullName evidence="2">Uncharacterized protein</fullName>
    </submittedName>
</protein>
<feature type="compositionally biased region" description="Basic and acidic residues" evidence="1">
    <location>
        <begin position="1"/>
        <end position="21"/>
    </location>
</feature>
<name>A0AAD1VTY9_PELCU</name>
<feature type="compositionally biased region" description="Acidic residues" evidence="1">
    <location>
        <begin position="79"/>
        <end position="89"/>
    </location>
</feature>
<proteinExistence type="predicted"/>
<gene>
    <name evidence="2" type="ORF">PECUL_23A060249</name>
</gene>
<organism evidence="2 3">
    <name type="scientific">Pelobates cultripes</name>
    <name type="common">Western spadefoot toad</name>
    <dbReference type="NCBI Taxonomy" id="61616"/>
    <lineage>
        <taxon>Eukaryota</taxon>
        <taxon>Metazoa</taxon>
        <taxon>Chordata</taxon>
        <taxon>Craniata</taxon>
        <taxon>Vertebrata</taxon>
        <taxon>Euteleostomi</taxon>
        <taxon>Amphibia</taxon>
        <taxon>Batrachia</taxon>
        <taxon>Anura</taxon>
        <taxon>Pelobatoidea</taxon>
        <taxon>Pelobatidae</taxon>
        <taxon>Pelobates</taxon>
    </lineage>
</organism>
<evidence type="ECO:0000256" key="1">
    <source>
        <dbReference type="SAM" id="MobiDB-lite"/>
    </source>
</evidence>
<evidence type="ECO:0000313" key="2">
    <source>
        <dbReference type="EMBL" id="CAH2251034.1"/>
    </source>
</evidence>
<sequence length="101" mass="12079">MPRECITNGREKAIENRRTQDLEPTTSTGKHHVRQRSDLTSVDKPSSSFFRKDPTINRLQWSQKTLPQESPGKRQRIIEEDEEEEEEEDLAYREKRNRKRI</sequence>
<feature type="region of interest" description="Disordered" evidence="1">
    <location>
        <begin position="1"/>
        <end position="101"/>
    </location>
</feature>
<dbReference type="AlphaFoldDB" id="A0AAD1VTY9"/>
<keyword evidence="3" id="KW-1185">Reference proteome</keyword>
<feature type="compositionally biased region" description="Polar residues" evidence="1">
    <location>
        <begin position="38"/>
        <end position="49"/>
    </location>
</feature>
<evidence type="ECO:0000313" key="3">
    <source>
        <dbReference type="Proteomes" id="UP001295444"/>
    </source>
</evidence>
<dbReference type="Proteomes" id="UP001295444">
    <property type="component" value="Chromosome 02"/>
</dbReference>
<reference evidence="2" key="1">
    <citation type="submission" date="2022-03" db="EMBL/GenBank/DDBJ databases">
        <authorList>
            <person name="Alioto T."/>
            <person name="Alioto T."/>
            <person name="Gomez Garrido J."/>
        </authorList>
    </citation>
    <scope>NUCLEOTIDE SEQUENCE</scope>
</reference>
<accession>A0AAD1VTY9</accession>
<feature type="compositionally biased region" description="Polar residues" evidence="1">
    <location>
        <begin position="57"/>
        <end position="68"/>
    </location>
</feature>